<dbReference type="EMBL" id="BBSI01000035">
    <property type="protein sequence ID" value="GAM81157.1"/>
    <property type="molecule type" value="Genomic_DNA"/>
</dbReference>
<evidence type="ECO:0000313" key="1">
    <source>
        <dbReference type="EMBL" id="GAM81157.1"/>
    </source>
</evidence>
<reference evidence="1 2" key="1">
    <citation type="submission" date="2015-01" db="EMBL/GenBank/DDBJ databases">
        <title>Lactococcus lactis subsp.lactis JCM 5805 whole genome shotgun sequence.</title>
        <authorList>
            <person name="Fujii T."/>
            <person name="Tomita Y."/>
            <person name="Ikushima S."/>
            <person name="Fujiwara D."/>
        </authorList>
    </citation>
    <scope>NUCLEOTIDE SEQUENCE [LARGE SCALE GENOMIC DNA]</scope>
    <source>
        <strain evidence="1 2">JCM 5805</strain>
    </source>
</reference>
<proteinExistence type="predicted"/>
<name>A0A0B8QVV2_LACLL</name>
<accession>A0A0B8QVV2</accession>
<dbReference type="Proteomes" id="UP000031847">
    <property type="component" value="Unassembled WGS sequence"/>
</dbReference>
<evidence type="ECO:0000313" key="2">
    <source>
        <dbReference type="Proteomes" id="UP000031847"/>
    </source>
</evidence>
<organism evidence="1 2">
    <name type="scientific">Lactococcus lactis subsp. lactis</name>
    <name type="common">Streptococcus lactis</name>
    <dbReference type="NCBI Taxonomy" id="1360"/>
    <lineage>
        <taxon>Bacteria</taxon>
        <taxon>Bacillati</taxon>
        <taxon>Bacillota</taxon>
        <taxon>Bacilli</taxon>
        <taxon>Lactobacillales</taxon>
        <taxon>Streptococcaceae</taxon>
        <taxon>Lactococcus</taxon>
    </lineage>
</organism>
<gene>
    <name evidence="1" type="ORF">JCM5805K_2276</name>
</gene>
<protein>
    <submittedName>
        <fullName evidence="1">Uncharacterized protein</fullName>
    </submittedName>
</protein>
<comment type="caution">
    <text evidence="1">The sequence shown here is derived from an EMBL/GenBank/DDBJ whole genome shotgun (WGS) entry which is preliminary data.</text>
</comment>
<dbReference type="AlphaFoldDB" id="A0A0B8QVV2"/>
<sequence length="33" mass="3955">MEHPAFLLWKIFTDRAVSNFLFISDKKMLNKNV</sequence>